<name>A0ABD2JWH2_HETSC</name>
<dbReference type="AlphaFoldDB" id="A0ABD2JWH2"/>
<dbReference type="EMBL" id="JBICCN010000086">
    <property type="protein sequence ID" value="KAL3094764.1"/>
    <property type="molecule type" value="Genomic_DNA"/>
</dbReference>
<reference evidence="3 4" key="1">
    <citation type="submission" date="2024-10" db="EMBL/GenBank/DDBJ databases">
        <authorList>
            <person name="Kim D."/>
        </authorList>
    </citation>
    <scope>NUCLEOTIDE SEQUENCE [LARGE SCALE GENOMIC DNA]</scope>
    <source>
        <strain evidence="3">Taebaek</strain>
    </source>
</reference>
<dbReference type="InterPro" id="IPR038095">
    <property type="entry name" value="Costars_sf"/>
</dbReference>
<comment type="caution">
    <text evidence="3">The sequence shown here is derived from an EMBL/GenBank/DDBJ whole genome shotgun (WGS) entry which is preliminary data.</text>
</comment>
<dbReference type="PANTHER" id="PTHR22739:SF7">
    <property type="entry name" value="EG:152A3.3 PROTEIN-RELATED"/>
    <property type="match status" value="1"/>
</dbReference>
<evidence type="ECO:0000256" key="1">
    <source>
        <dbReference type="SAM" id="MobiDB-lite"/>
    </source>
</evidence>
<keyword evidence="4" id="KW-1185">Reference proteome</keyword>
<dbReference type="Gene3D" id="1.10.10.1540">
    <property type="entry name" value="Costar domain"/>
    <property type="match status" value="1"/>
</dbReference>
<evidence type="ECO:0000313" key="4">
    <source>
        <dbReference type="Proteomes" id="UP001620645"/>
    </source>
</evidence>
<gene>
    <name evidence="3" type="ORF">niasHS_006059</name>
</gene>
<proteinExistence type="predicted"/>
<feature type="compositionally biased region" description="Basic and acidic residues" evidence="1">
    <location>
        <begin position="300"/>
        <end position="310"/>
    </location>
</feature>
<evidence type="ECO:0000313" key="3">
    <source>
        <dbReference type="EMBL" id="KAL3094764.1"/>
    </source>
</evidence>
<feature type="domain" description="Costars" evidence="2">
    <location>
        <begin position="71"/>
        <end position="146"/>
    </location>
</feature>
<dbReference type="Pfam" id="PF14705">
    <property type="entry name" value="Costars"/>
    <property type="match status" value="1"/>
</dbReference>
<dbReference type="PANTHER" id="PTHR22739">
    <property type="entry name" value="STRIATED MUSCLE ACTIVATOR OF RHO-DEPENDENT SIGNALING-RELATED"/>
    <property type="match status" value="1"/>
</dbReference>
<dbReference type="InterPro" id="IPR027817">
    <property type="entry name" value="Costars_dom"/>
</dbReference>
<sequence length="340" mass="37609">MPVIKHDPELKSVDQTVAKFNTTAIQTVNNSKIEHGSRQFAGAPKFDKNAQDYGRPLVGTKSQARGVRGGEHVMREVMFLCEMIEQNGEGTPPDCYMKFGPLFYMYSRISETLVGMLIRARKYGLIDFEGEMLYQRQDDHKKIRLLMSSEEINQSIEYTGDPVNIIKFNDGKMVPPPAPRAQLMPNAPPPPVFSLTISKTKDKKLPEGKTDDKTNEQTMPTAKMAASISKQATVPPAVPKKPMAPTEDKTAPKAIPKSETMPKAMPKSETTPKEMPKNETTPKAMPKNETTPKAMPKNETTPKEMNEAIKSKTNKSTPPGTKKGNKSVAPPVFCVSFVAK</sequence>
<organism evidence="3 4">
    <name type="scientific">Heterodera schachtii</name>
    <name type="common">Sugarbeet cyst nematode worm</name>
    <name type="synonym">Tylenchus schachtii</name>
    <dbReference type="NCBI Taxonomy" id="97005"/>
    <lineage>
        <taxon>Eukaryota</taxon>
        <taxon>Metazoa</taxon>
        <taxon>Ecdysozoa</taxon>
        <taxon>Nematoda</taxon>
        <taxon>Chromadorea</taxon>
        <taxon>Rhabditida</taxon>
        <taxon>Tylenchina</taxon>
        <taxon>Tylenchomorpha</taxon>
        <taxon>Tylenchoidea</taxon>
        <taxon>Heteroderidae</taxon>
        <taxon>Heteroderinae</taxon>
        <taxon>Heterodera</taxon>
    </lineage>
</organism>
<feature type="compositionally biased region" description="Basic and acidic residues" evidence="1">
    <location>
        <begin position="200"/>
        <end position="215"/>
    </location>
</feature>
<dbReference type="InterPro" id="IPR026111">
    <property type="entry name" value="Abra"/>
</dbReference>
<evidence type="ECO:0000259" key="2">
    <source>
        <dbReference type="SMART" id="SM01283"/>
    </source>
</evidence>
<protein>
    <recommendedName>
        <fullName evidence="2">Costars domain-containing protein</fullName>
    </recommendedName>
</protein>
<feature type="region of interest" description="Disordered" evidence="1">
    <location>
        <begin position="200"/>
        <end position="328"/>
    </location>
</feature>
<accession>A0ABD2JWH2</accession>
<dbReference type="SMART" id="SM01283">
    <property type="entry name" value="Costars"/>
    <property type="match status" value="1"/>
</dbReference>
<dbReference type="Proteomes" id="UP001620645">
    <property type="component" value="Unassembled WGS sequence"/>
</dbReference>